<dbReference type="EMBL" id="JBHUIP010000016">
    <property type="protein sequence ID" value="MFD2265180.1"/>
    <property type="molecule type" value="Genomic_DNA"/>
</dbReference>
<dbReference type="PANTHER" id="PTHR30537">
    <property type="entry name" value="HTH-TYPE TRANSCRIPTIONAL REGULATOR"/>
    <property type="match status" value="1"/>
</dbReference>
<proteinExistence type="inferred from homology"/>
<dbReference type="RefSeq" id="WP_379878352.1">
    <property type="nucleotide sequence ID" value="NZ_JBHUIP010000016.1"/>
</dbReference>
<evidence type="ECO:0000256" key="2">
    <source>
        <dbReference type="ARBA" id="ARBA00023015"/>
    </source>
</evidence>
<dbReference type="Gene3D" id="3.40.190.10">
    <property type="entry name" value="Periplasmic binding protein-like II"/>
    <property type="match status" value="2"/>
</dbReference>
<comment type="similarity">
    <text evidence="1">Belongs to the LysR transcriptional regulatory family.</text>
</comment>
<name>A0ABW5E154_9PROT</name>
<comment type="caution">
    <text evidence="6">The sequence shown here is derived from an EMBL/GenBank/DDBJ whole genome shotgun (WGS) entry which is preliminary data.</text>
</comment>
<gene>
    <name evidence="6" type="ORF">ACFSM5_19915</name>
</gene>
<accession>A0ABW5E154</accession>
<keyword evidence="7" id="KW-1185">Reference proteome</keyword>
<keyword evidence="2" id="KW-0805">Transcription regulation</keyword>
<dbReference type="InterPro" id="IPR036390">
    <property type="entry name" value="WH_DNA-bd_sf"/>
</dbReference>
<evidence type="ECO:0000313" key="7">
    <source>
        <dbReference type="Proteomes" id="UP001597295"/>
    </source>
</evidence>
<dbReference type="SUPFAM" id="SSF53850">
    <property type="entry name" value="Periplasmic binding protein-like II"/>
    <property type="match status" value="1"/>
</dbReference>
<dbReference type="PROSITE" id="PS50931">
    <property type="entry name" value="HTH_LYSR"/>
    <property type="match status" value="1"/>
</dbReference>
<evidence type="ECO:0000256" key="1">
    <source>
        <dbReference type="ARBA" id="ARBA00009437"/>
    </source>
</evidence>
<sequence length="303" mass="33645">MDQLTAMRAFVRVVEAGSFTRASDLLDIPKPTLTKHIQALEAHLRIKLLNRTTRRVIVTPDGAGYYERAIRILADIEELDGSITRSQASPSGRLRVDVGGSLANRFIIPALSDFYAKYPDIQIDLGVSDRAIDLVGENVDCVLRGGDLTDPSLIARRLASFDFITCAAPSYIARHGTPTHPSELDSEHQVVGYFMATSGRHMPMEFTKDGETVEVRGRYQLAVNEADAFLVAVRSGLGVAQVPLFMVREDLAQGNLVPVLTDWQAFTMPLHIVYPPNRHLSNKVRVFTDWIVTLFAGNRLNRE</sequence>
<dbReference type="InterPro" id="IPR058163">
    <property type="entry name" value="LysR-type_TF_proteobact-type"/>
</dbReference>
<dbReference type="Proteomes" id="UP001597295">
    <property type="component" value="Unassembled WGS sequence"/>
</dbReference>
<evidence type="ECO:0000256" key="4">
    <source>
        <dbReference type="ARBA" id="ARBA00023163"/>
    </source>
</evidence>
<reference evidence="7" key="1">
    <citation type="journal article" date="2019" name="Int. J. Syst. Evol. Microbiol.">
        <title>The Global Catalogue of Microorganisms (GCM) 10K type strain sequencing project: providing services to taxonomists for standard genome sequencing and annotation.</title>
        <authorList>
            <consortium name="The Broad Institute Genomics Platform"/>
            <consortium name="The Broad Institute Genome Sequencing Center for Infectious Disease"/>
            <person name="Wu L."/>
            <person name="Ma J."/>
        </authorList>
    </citation>
    <scope>NUCLEOTIDE SEQUENCE [LARGE SCALE GENOMIC DNA]</scope>
    <source>
        <strain evidence="7">CGMCC 1.19062</strain>
    </source>
</reference>
<dbReference type="InterPro" id="IPR036388">
    <property type="entry name" value="WH-like_DNA-bd_sf"/>
</dbReference>
<keyword evidence="3" id="KW-0238">DNA-binding</keyword>
<keyword evidence="4" id="KW-0804">Transcription</keyword>
<evidence type="ECO:0000313" key="6">
    <source>
        <dbReference type="EMBL" id="MFD2265180.1"/>
    </source>
</evidence>
<dbReference type="CDD" id="cd08472">
    <property type="entry name" value="PBP2_CrgA_like_3"/>
    <property type="match status" value="1"/>
</dbReference>
<dbReference type="InterPro" id="IPR000847">
    <property type="entry name" value="LysR_HTH_N"/>
</dbReference>
<evidence type="ECO:0000256" key="3">
    <source>
        <dbReference type="ARBA" id="ARBA00023125"/>
    </source>
</evidence>
<organism evidence="6 7">
    <name type="scientific">Lacibacterium aquatile</name>
    <dbReference type="NCBI Taxonomy" id="1168082"/>
    <lineage>
        <taxon>Bacteria</taxon>
        <taxon>Pseudomonadati</taxon>
        <taxon>Pseudomonadota</taxon>
        <taxon>Alphaproteobacteria</taxon>
        <taxon>Rhodospirillales</taxon>
        <taxon>Rhodospirillaceae</taxon>
    </lineage>
</organism>
<dbReference type="SUPFAM" id="SSF46785">
    <property type="entry name" value="Winged helix' DNA-binding domain"/>
    <property type="match status" value="1"/>
</dbReference>
<dbReference type="PANTHER" id="PTHR30537:SF17">
    <property type="entry name" value="LYSR-FAMILY REGULATORY PROTEIN"/>
    <property type="match status" value="1"/>
</dbReference>
<protein>
    <submittedName>
        <fullName evidence="6">LysR family transcriptional regulator</fullName>
    </submittedName>
</protein>
<dbReference type="Gene3D" id="1.10.10.10">
    <property type="entry name" value="Winged helix-like DNA-binding domain superfamily/Winged helix DNA-binding domain"/>
    <property type="match status" value="1"/>
</dbReference>
<dbReference type="Pfam" id="PF03466">
    <property type="entry name" value="LysR_substrate"/>
    <property type="match status" value="1"/>
</dbReference>
<dbReference type="InterPro" id="IPR005119">
    <property type="entry name" value="LysR_subst-bd"/>
</dbReference>
<feature type="domain" description="HTH lysR-type" evidence="5">
    <location>
        <begin position="1"/>
        <end position="59"/>
    </location>
</feature>
<evidence type="ECO:0000259" key="5">
    <source>
        <dbReference type="PROSITE" id="PS50931"/>
    </source>
</evidence>
<dbReference type="Pfam" id="PF00126">
    <property type="entry name" value="HTH_1"/>
    <property type="match status" value="1"/>
</dbReference>